<dbReference type="PANTHER" id="PTHR35004:SF6">
    <property type="entry name" value="TRANSPOSASE"/>
    <property type="match status" value="1"/>
</dbReference>
<name>A0A2N3VDF0_9NOCA</name>
<dbReference type="EMBL" id="PJMW01000002">
    <property type="protein sequence ID" value="PKV79664.1"/>
    <property type="molecule type" value="Genomic_DNA"/>
</dbReference>
<dbReference type="InterPro" id="IPR036397">
    <property type="entry name" value="RNaseH_sf"/>
</dbReference>
<feature type="domain" description="Integrase catalytic" evidence="2">
    <location>
        <begin position="132"/>
        <end position="304"/>
    </location>
</feature>
<dbReference type="InterPro" id="IPR009057">
    <property type="entry name" value="Homeodomain-like_sf"/>
</dbReference>
<evidence type="ECO:0000259" key="2">
    <source>
        <dbReference type="PROSITE" id="PS50994"/>
    </source>
</evidence>
<protein>
    <submittedName>
        <fullName evidence="3">Transposase InsO family protein</fullName>
    </submittedName>
</protein>
<reference evidence="3 4" key="1">
    <citation type="submission" date="2017-12" db="EMBL/GenBank/DDBJ databases">
        <title>Sequencing the genomes of 1000 Actinobacteria strains.</title>
        <authorList>
            <person name="Klenk H.-P."/>
        </authorList>
    </citation>
    <scope>NUCLEOTIDE SEQUENCE [LARGE SCALE GENOMIC DNA]</scope>
    <source>
        <strain evidence="3 4">DSM 44489</strain>
    </source>
</reference>
<feature type="compositionally biased region" description="Low complexity" evidence="1">
    <location>
        <begin position="312"/>
        <end position="326"/>
    </location>
</feature>
<sequence>MDRQTMVEYRYRAVCEVLGGSPIGEVAARYGTTRQSVDTWRRRFKQEGMAGLADRSRRPHTSPTRIGTEIEALICQVRRDHPRWGARRISYELSRRGIDNAPSRATVHRALTRNGLVDPQAQHHKRKYKRWQRQVPMHLWQLDIVGGVPLADGRQCKLLTGIDDHSRFVVVAAVLITPSAREVAAAFTAAMRRYGVPSEVLTDNGAQFTGRYFKPAPVEVLFERICRTNGIKQRLTKPRSPTTTGKIERFHKTLRTEFLDLATPFESHTAAQQAVEGWITSYNTNRPHQALDMATPAELFRPNGPTRLDVRPATTATTPSQSPTEPVMVTDVISPPEHRRIDGAAVEFEARVPPSGELNVLHGRQRVSMHLSMVGRTLTVWADQRSVHLVLDGHPVRTVASRLRPEDLRHLAMRGARPAGPEPAKPALRRGPQGAVVIAPGQTVEIRRVVSNDGMASIAGQRFPVGAACTGRNIILRLDGHLMHAVLDNALVGTWPCPVARDGLSRLRGAELPTTPLPPPPLPAGSLRALRKVHTNGRVTIAGEGVQVGRGHSGKIVTVVVEDTFFRILHGDEEIAVAPRRSLAPITRFHVTGGGARPQTESSVS</sequence>
<evidence type="ECO:0000313" key="4">
    <source>
        <dbReference type="Proteomes" id="UP000233766"/>
    </source>
</evidence>
<dbReference type="Pfam" id="PF13565">
    <property type="entry name" value="HTH_32"/>
    <property type="match status" value="1"/>
</dbReference>
<evidence type="ECO:0000313" key="3">
    <source>
        <dbReference type="EMBL" id="PKV79664.1"/>
    </source>
</evidence>
<organism evidence="3 4">
    <name type="scientific">Nocardia fluminea</name>
    <dbReference type="NCBI Taxonomy" id="134984"/>
    <lineage>
        <taxon>Bacteria</taxon>
        <taxon>Bacillati</taxon>
        <taxon>Actinomycetota</taxon>
        <taxon>Actinomycetes</taxon>
        <taxon>Mycobacteriales</taxon>
        <taxon>Nocardiaceae</taxon>
        <taxon>Nocardia</taxon>
    </lineage>
</organism>
<keyword evidence="4" id="KW-1185">Reference proteome</keyword>
<dbReference type="PROSITE" id="PS50994">
    <property type="entry name" value="INTEGRASE"/>
    <property type="match status" value="1"/>
</dbReference>
<dbReference type="AlphaFoldDB" id="A0A2N3VDF0"/>
<dbReference type="GO" id="GO:0003676">
    <property type="term" value="F:nucleic acid binding"/>
    <property type="evidence" value="ECO:0007669"/>
    <property type="project" value="InterPro"/>
</dbReference>
<dbReference type="GO" id="GO:0015074">
    <property type="term" value="P:DNA integration"/>
    <property type="evidence" value="ECO:0007669"/>
    <property type="project" value="InterPro"/>
</dbReference>
<dbReference type="InterPro" id="IPR001584">
    <property type="entry name" value="Integrase_cat-core"/>
</dbReference>
<comment type="caution">
    <text evidence="3">The sequence shown here is derived from an EMBL/GenBank/DDBJ whole genome shotgun (WGS) entry which is preliminary data.</text>
</comment>
<dbReference type="InterPro" id="IPR012337">
    <property type="entry name" value="RNaseH-like_sf"/>
</dbReference>
<proteinExistence type="predicted"/>
<dbReference type="SUPFAM" id="SSF53098">
    <property type="entry name" value="Ribonuclease H-like"/>
    <property type="match status" value="1"/>
</dbReference>
<accession>A0A2N3VDF0</accession>
<dbReference type="Proteomes" id="UP000233766">
    <property type="component" value="Unassembled WGS sequence"/>
</dbReference>
<dbReference type="PANTHER" id="PTHR35004">
    <property type="entry name" value="TRANSPOSASE RV3428C-RELATED"/>
    <property type="match status" value="1"/>
</dbReference>
<dbReference type="NCBIfam" id="NF033577">
    <property type="entry name" value="transpos_IS481"/>
    <property type="match status" value="1"/>
</dbReference>
<gene>
    <name evidence="3" type="ORF">ATK86_4070</name>
</gene>
<feature type="region of interest" description="Disordered" evidence="1">
    <location>
        <begin position="298"/>
        <end position="328"/>
    </location>
</feature>
<evidence type="ECO:0000256" key="1">
    <source>
        <dbReference type="SAM" id="MobiDB-lite"/>
    </source>
</evidence>
<dbReference type="SUPFAM" id="SSF46689">
    <property type="entry name" value="Homeodomain-like"/>
    <property type="match status" value="1"/>
</dbReference>
<dbReference type="InterPro" id="IPR047656">
    <property type="entry name" value="IS481-like_transpos"/>
</dbReference>
<dbReference type="Gene3D" id="3.30.420.10">
    <property type="entry name" value="Ribonuclease H-like superfamily/Ribonuclease H"/>
    <property type="match status" value="1"/>
</dbReference>
<dbReference type="Pfam" id="PF13683">
    <property type="entry name" value="rve_3"/>
    <property type="match status" value="1"/>
</dbReference>